<dbReference type="AlphaFoldDB" id="A0A8X6VR87"/>
<gene>
    <name evidence="1" type="ORF">TNCV_2398191</name>
</gene>
<protein>
    <submittedName>
        <fullName evidence="1">Uncharacterized protein</fullName>
    </submittedName>
</protein>
<sequence>MATSTKCLVSGDITAATKTSYEEFVILLVIIWKPFTDAEVVKECLLNASNLVIACQSAANLFPSALYPCQFFYADVVSVVEPAVYADS</sequence>
<reference evidence="1" key="1">
    <citation type="submission" date="2020-08" db="EMBL/GenBank/DDBJ databases">
        <title>Multicomponent nature underlies the extraordinary mechanical properties of spider dragline silk.</title>
        <authorList>
            <person name="Kono N."/>
            <person name="Nakamura H."/>
            <person name="Mori M."/>
            <person name="Yoshida Y."/>
            <person name="Ohtoshi R."/>
            <person name="Malay A.D."/>
            <person name="Moran D.A.P."/>
            <person name="Tomita M."/>
            <person name="Numata K."/>
            <person name="Arakawa K."/>
        </authorList>
    </citation>
    <scope>NUCLEOTIDE SEQUENCE</scope>
</reference>
<dbReference type="EMBL" id="BMAU01021349">
    <property type="protein sequence ID" value="GFY18594.1"/>
    <property type="molecule type" value="Genomic_DNA"/>
</dbReference>
<comment type="caution">
    <text evidence="1">The sequence shown here is derived from an EMBL/GenBank/DDBJ whole genome shotgun (WGS) entry which is preliminary data.</text>
</comment>
<organism evidence="1 2">
    <name type="scientific">Trichonephila clavipes</name>
    <name type="common">Golden silk orbweaver</name>
    <name type="synonym">Nephila clavipes</name>
    <dbReference type="NCBI Taxonomy" id="2585209"/>
    <lineage>
        <taxon>Eukaryota</taxon>
        <taxon>Metazoa</taxon>
        <taxon>Ecdysozoa</taxon>
        <taxon>Arthropoda</taxon>
        <taxon>Chelicerata</taxon>
        <taxon>Arachnida</taxon>
        <taxon>Araneae</taxon>
        <taxon>Araneomorphae</taxon>
        <taxon>Entelegynae</taxon>
        <taxon>Araneoidea</taxon>
        <taxon>Nephilidae</taxon>
        <taxon>Trichonephila</taxon>
    </lineage>
</organism>
<evidence type="ECO:0000313" key="2">
    <source>
        <dbReference type="Proteomes" id="UP000887159"/>
    </source>
</evidence>
<keyword evidence="2" id="KW-1185">Reference proteome</keyword>
<name>A0A8X6VR87_TRICX</name>
<evidence type="ECO:0000313" key="1">
    <source>
        <dbReference type="EMBL" id="GFY18594.1"/>
    </source>
</evidence>
<proteinExistence type="predicted"/>
<accession>A0A8X6VR87</accession>
<dbReference type="Proteomes" id="UP000887159">
    <property type="component" value="Unassembled WGS sequence"/>
</dbReference>